<comment type="caution">
    <text evidence="3">The sequence shown here is derived from an EMBL/GenBank/DDBJ whole genome shotgun (WGS) entry which is preliminary data.</text>
</comment>
<dbReference type="EMBL" id="BJYS01000013">
    <property type="protein sequence ID" value="GEO04256.1"/>
    <property type="molecule type" value="Genomic_DNA"/>
</dbReference>
<evidence type="ECO:0000313" key="3">
    <source>
        <dbReference type="EMBL" id="GEO04256.1"/>
    </source>
</evidence>
<sequence length="112" mass="12511">MARNLADIIGSRPTSQDPDADIDSGDLMAQRRLFENQRYREDTSHRKWLAVWTAAVVTLWLIAVLYILLMNKKNIGLGDTVLVALLGTTTLNVLGLSYIVLRGHFSVVERTG</sequence>
<reference evidence="3 4" key="1">
    <citation type="submission" date="2019-07" db="EMBL/GenBank/DDBJ databases">
        <title>Whole genome shotgun sequence of Adhaeribacter aerolatus NBRC 106133.</title>
        <authorList>
            <person name="Hosoyama A."/>
            <person name="Uohara A."/>
            <person name="Ohji S."/>
            <person name="Ichikawa N."/>
        </authorList>
    </citation>
    <scope>NUCLEOTIDE SEQUENCE [LARGE SCALE GENOMIC DNA]</scope>
    <source>
        <strain evidence="3 4">NBRC 106133</strain>
    </source>
</reference>
<dbReference type="OrthoDB" id="799504at2"/>
<keyword evidence="2" id="KW-0812">Transmembrane</keyword>
<feature type="transmembrane region" description="Helical" evidence="2">
    <location>
        <begin position="81"/>
        <end position="101"/>
    </location>
</feature>
<feature type="region of interest" description="Disordered" evidence="1">
    <location>
        <begin position="1"/>
        <end position="22"/>
    </location>
</feature>
<organism evidence="3 4">
    <name type="scientific">Adhaeribacter aerolatus</name>
    <dbReference type="NCBI Taxonomy" id="670289"/>
    <lineage>
        <taxon>Bacteria</taxon>
        <taxon>Pseudomonadati</taxon>
        <taxon>Bacteroidota</taxon>
        <taxon>Cytophagia</taxon>
        <taxon>Cytophagales</taxon>
        <taxon>Hymenobacteraceae</taxon>
        <taxon>Adhaeribacter</taxon>
    </lineage>
</organism>
<dbReference type="RefSeq" id="WP_146897524.1">
    <property type="nucleotide sequence ID" value="NZ_BJYS01000013.1"/>
</dbReference>
<evidence type="ECO:0000256" key="1">
    <source>
        <dbReference type="SAM" id="MobiDB-lite"/>
    </source>
</evidence>
<evidence type="ECO:0000313" key="4">
    <source>
        <dbReference type="Proteomes" id="UP000321532"/>
    </source>
</evidence>
<keyword evidence="2" id="KW-0472">Membrane</keyword>
<keyword evidence="4" id="KW-1185">Reference proteome</keyword>
<gene>
    <name evidence="3" type="ORF">AAE02nite_19200</name>
</gene>
<accession>A0A512AX10</accession>
<dbReference type="AlphaFoldDB" id="A0A512AX10"/>
<proteinExistence type="predicted"/>
<feature type="transmembrane region" description="Helical" evidence="2">
    <location>
        <begin position="48"/>
        <end position="69"/>
    </location>
</feature>
<name>A0A512AX10_9BACT</name>
<protein>
    <submittedName>
        <fullName evidence="3">Uncharacterized protein</fullName>
    </submittedName>
</protein>
<evidence type="ECO:0000256" key="2">
    <source>
        <dbReference type="SAM" id="Phobius"/>
    </source>
</evidence>
<dbReference type="Proteomes" id="UP000321532">
    <property type="component" value="Unassembled WGS sequence"/>
</dbReference>
<keyword evidence="2" id="KW-1133">Transmembrane helix</keyword>